<dbReference type="InterPro" id="IPR004338">
    <property type="entry name" value="NqrB/RnfD"/>
</dbReference>
<evidence type="ECO:0000313" key="14">
    <source>
        <dbReference type="Proteomes" id="UP000198988"/>
    </source>
</evidence>
<feature type="transmembrane region" description="Helical" evidence="10">
    <location>
        <begin position="60"/>
        <end position="80"/>
    </location>
</feature>
<comment type="subunit">
    <text evidence="10">The complex is composed of six subunits: RnfA, RnfB, RnfC, RnfD, RnfE and RnfG.</text>
</comment>
<dbReference type="Proteomes" id="UP000198559">
    <property type="component" value="Unassembled WGS sequence"/>
</dbReference>
<evidence type="ECO:0000256" key="4">
    <source>
        <dbReference type="ARBA" id="ARBA00022643"/>
    </source>
</evidence>
<dbReference type="EMBL" id="CVUD02000065">
    <property type="protein sequence ID" value="SEH64686.1"/>
    <property type="molecule type" value="Genomic_DNA"/>
</dbReference>
<name>A0A1H6JQG2_9GAMM</name>
<comment type="similarity">
    <text evidence="10">Belongs to the NqrB/RnfD family.</text>
</comment>
<keyword evidence="4 10" id="KW-0288">FMN</keyword>
<feature type="transmembrane region" description="Helical" evidence="10">
    <location>
        <begin position="290"/>
        <end position="308"/>
    </location>
</feature>
<comment type="cofactor">
    <cofactor evidence="10">
        <name>FMN</name>
        <dbReference type="ChEBI" id="CHEBI:58210"/>
    </cofactor>
</comment>
<keyword evidence="8 10" id="KW-1133">Transmembrane helix</keyword>
<reference evidence="13 14" key="1">
    <citation type="submission" date="2016-06" db="EMBL/GenBank/DDBJ databases">
        <authorList>
            <person name="Petersen J."/>
            <person name="Sayavedra L."/>
        </authorList>
    </citation>
    <scope>NUCLEOTIDE SEQUENCE [LARGE SCALE GENOMIC DNA]</scope>
    <source>
        <strain evidence="14">BazSymA</strain>
        <strain evidence="13">BazSymB</strain>
    </source>
</reference>
<keyword evidence="5 10" id="KW-0812">Transmembrane</keyword>
<dbReference type="RefSeq" id="WP_090715697.1">
    <property type="nucleotide sequence ID" value="NZ_CAESAP020000363.1"/>
</dbReference>
<keyword evidence="6 10" id="KW-1278">Translocase</keyword>
<feature type="transmembrane region" description="Helical" evidence="10">
    <location>
        <begin position="116"/>
        <end position="134"/>
    </location>
</feature>
<evidence type="ECO:0000256" key="10">
    <source>
        <dbReference type="HAMAP-Rule" id="MF_00462"/>
    </source>
</evidence>
<evidence type="ECO:0000256" key="9">
    <source>
        <dbReference type="ARBA" id="ARBA00023136"/>
    </source>
</evidence>
<keyword evidence="1 10" id="KW-0813">Transport</keyword>
<dbReference type="GO" id="GO:0005886">
    <property type="term" value="C:plasma membrane"/>
    <property type="evidence" value="ECO:0007669"/>
    <property type="project" value="UniProtKB-SubCell"/>
</dbReference>
<evidence type="ECO:0000313" key="11">
    <source>
        <dbReference type="EMBL" id="SEH64686.1"/>
    </source>
</evidence>
<evidence type="ECO:0000313" key="13">
    <source>
        <dbReference type="Proteomes" id="UP000198559"/>
    </source>
</evidence>
<evidence type="ECO:0000256" key="1">
    <source>
        <dbReference type="ARBA" id="ARBA00022448"/>
    </source>
</evidence>
<organism evidence="11 13">
    <name type="scientific">Bathymodiolus azoricus thioautotrophic gill symbiont</name>
    <dbReference type="NCBI Taxonomy" id="235205"/>
    <lineage>
        <taxon>Bacteria</taxon>
        <taxon>Pseudomonadati</taxon>
        <taxon>Pseudomonadota</taxon>
        <taxon>Gammaproteobacteria</taxon>
        <taxon>sulfur-oxidizing symbionts</taxon>
    </lineage>
</organism>
<keyword evidence="3 10" id="KW-0285">Flavoprotein</keyword>
<proteinExistence type="inferred from homology"/>
<protein>
    <recommendedName>
        <fullName evidence="10">Ion-translocating oxidoreductase complex subunit D</fullName>
        <ecNumber evidence="10">7.-.-.-</ecNumber>
    </recommendedName>
    <alternativeName>
        <fullName evidence="10">Rnf electron transport complex subunit D</fullName>
    </alternativeName>
</protein>
<keyword evidence="10" id="KW-0997">Cell inner membrane</keyword>
<dbReference type="Proteomes" id="UP000198988">
    <property type="component" value="Unassembled WGS sequence"/>
</dbReference>
<evidence type="ECO:0000256" key="8">
    <source>
        <dbReference type="ARBA" id="ARBA00022989"/>
    </source>
</evidence>
<dbReference type="AlphaFoldDB" id="A0A1H6JQG2"/>
<feature type="transmembrane region" description="Helical" evidence="10">
    <location>
        <begin position="208"/>
        <end position="228"/>
    </location>
</feature>
<feature type="transmembrane region" description="Helical" evidence="10">
    <location>
        <begin position="267"/>
        <end position="284"/>
    </location>
</feature>
<keyword evidence="9 10" id="KW-0472">Membrane</keyword>
<evidence type="ECO:0000313" key="12">
    <source>
        <dbReference type="EMBL" id="SEH76874.1"/>
    </source>
</evidence>
<keyword evidence="7 10" id="KW-0249">Electron transport</keyword>
<dbReference type="OrthoDB" id="9776359at2"/>
<dbReference type="PANTHER" id="PTHR30578:SF0">
    <property type="entry name" value="ION-TRANSLOCATING OXIDOREDUCTASE COMPLEX SUBUNIT D"/>
    <property type="match status" value="1"/>
</dbReference>
<feature type="modified residue" description="FMN phosphoryl threonine" evidence="10">
    <location>
        <position position="162"/>
    </location>
</feature>
<dbReference type="InterPro" id="IPR011303">
    <property type="entry name" value="RnfD_bac"/>
</dbReference>
<dbReference type="Pfam" id="PF03116">
    <property type="entry name" value="NQR2_RnfD_RnfE"/>
    <property type="match status" value="1"/>
</dbReference>
<gene>
    <name evidence="10" type="primary">rnfD</name>
    <name evidence="12" type="ORF">BAZSYMA_ACONTIG00277_3</name>
    <name evidence="11" type="ORF">BAZSYMB_SCAFFOLD00034_5</name>
</gene>
<reference evidence="11" key="2">
    <citation type="submission" date="2016-06" db="EMBL/GenBank/DDBJ databases">
        <authorList>
            <person name="Olsen C.W."/>
            <person name="Carey S."/>
            <person name="Hinshaw L."/>
            <person name="Karasin A.I."/>
        </authorList>
    </citation>
    <scope>NUCLEOTIDE SEQUENCE [LARGE SCALE GENOMIC DNA]</scope>
    <source>
        <strain evidence="12">BazSymA</strain>
        <strain evidence="11">BazSymB</strain>
    </source>
</reference>
<evidence type="ECO:0000256" key="6">
    <source>
        <dbReference type="ARBA" id="ARBA00022967"/>
    </source>
</evidence>
<dbReference type="PANTHER" id="PTHR30578">
    <property type="entry name" value="ELECTRON TRANSPORT COMPLEX PROTEIN RNFD"/>
    <property type="match status" value="1"/>
</dbReference>
<comment type="subcellular location">
    <subcellularLocation>
        <location evidence="10">Cell inner membrane</location>
        <topology evidence="10">Multi-pass membrane protein</topology>
    </subcellularLocation>
</comment>
<dbReference type="GO" id="GO:0022900">
    <property type="term" value="P:electron transport chain"/>
    <property type="evidence" value="ECO:0007669"/>
    <property type="project" value="UniProtKB-UniRule"/>
</dbReference>
<keyword evidence="2 10" id="KW-0597">Phosphoprotein</keyword>
<accession>A0A1H6JQG2</accession>
<comment type="function">
    <text evidence="10">Part of a membrane-bound complex that couples electron transfer with translocation of ions across the membrane.</text>
</comment>
<dbReference type="EMBL" id="CDSC02000183">
    <property type="protein sequence ID" value="SEH76874.1"/>
    <property type="molecule type" value="Genomic_DNA"/>
</dbReference>
<evidence type="ECO:0000256" key="5">
    <source>
        <dbReference type="ARBA" id="ARBA00022692"/>
    </source>
</evidence>
<dbReference type="GO" id="GO:0055085">
    <property type="term" value="P:transmembrane transport"/>
    <property type="evidence" value="ECO:0007669"/>
    <property type="project" value="InterPro"/>
</dbReference>
<evidence type="ECO:0000256" key="3">
    <source>
        <dbReference type="ARBA" id="ARBA00022630"/>
    </source>
</evidence>
<dbReference type="NCBIfam" id="TIGR01946">
    <property type="entry name" value="rnfD"/>
    <property type="match status" value="1"/>
</dbReference>
<feature type="transmembrane region" description="Helical" evidence="10">
    <location>
        <begin position="15"/>
        <end position="48"/>
    </location>
</feature>
<dbReference type="EC" id="7.-.-.-" evidence="10"/>
<keyword evidence="10" id="KW-1003">Cell membrane</keyword>
<evidence type="ECO:0000256" key="2">
    <source>
        <dbReference type="ARBA" id="ARBA00022553"/>
    </source>
</evidence>
<sequence length="315" mass="33996">MTVVFNSTSQMMRQVIYALVVGISVAYAFFGWGVIVQILLAVVVAIVVEATFLKIRKHLIKPAIADGSAVLTAVLLAISIPSIAPWWIVVVGVSFAIIFGKQLYGGLGNNPFNPAMLGYAFLLISYPLPMTTWASEFVNFSQALDVIFNLNSNIVDALSGATRLDDVKTQLGLGKMMGELNPYSGAQAWVNAGFLLGGLYLLARRVIFWHIPSAFLLGMVVTAFLVSLGDGEYLPVQNHLMLGGTMLGAFFIATDPVSASTTPKGRLIYGFLIGMLIVIIRTFGGYPDGVAFAVLLMNIVVPLIDYYTQPKVFGK</sequence>
<dbReference type="HAMAP" id="MF_00462">
    <property type="entry name" value="RsxD_RnfD"/>
    <property type="match status" value="1"/>
</dbReference>
<feature type="transmembrane region" description="Helical" evidence="10">
    <location>
        <begin position="240"/>
        <end position="260"/>
    </location>
</feature>
<evidence type="ECO:0000256" key="7">
    <source>
        <dbReference type="ARBA" id="ARBA00022982"/>
    </source>
</evidence>
<dbReference type="STRING" id="235205.BAZSYMB_SCAFFOLD00034_5"/>